<dbReference type="AlphaFoldDB" id="A0A0C9VA54"/>
<feature type="region of interest" description="Disordered" evidence="10">
    <location>
        <begin position="585"/>
        <end position="622"/>
    </location>
</feature>
<dbReference type="SMART" id="SM00320">
    <property type="entry name" value="WD40"/>
    <property type="match status" value="3"/>
</dbReference>
<evidence type="ECO:0000256" key="4">
    <source>
        <dbReference type="ARBA" id="ARBA00022679"/>
    </source>
</evidence>
<gene>
    <name evidence="12" type="ORF">M422DRAFT_782951</name>
</gene>
<name>A0A0C9VA54_SPHS4</name>
<dbReference type="InterPro" id="IPR036322">
    <property type="entry name" value="WD40_repeat_dom_sf"/>
</dbReference>
<dbReference type="InterPro" id="IPR001680">
    <property type="entry name" value="WD40_rpt"/>
</dbReference>
<dbReference type="GO" id="GO:0004674">
    <property type="term" value="F:protein serine/threonine kinase activity"/>
    <property type="evidence" value="ECO:0007669"/>
    <property type="project" value="UniProtKB-KW"/>
</dbReference>
<feature type="region of interest" description="Disordered" evidence="10">
    <location>
        <begin position="828"/>
        <end position="853"/>
    </location>
</feature>
<dbReference type="PROSITE" id="PS50294">
    <property type="entry name" value="WD_REPEATS_REGION"/>
    <property type="match status" value="1"/>
</dbReference>
<dbReference type="InterPro" id="IPR015943">
    <property type="entry name" value="WD40/YVTN_repeat-like_dom_sf"/>
</dbReference>
<dbReference type="PROSITE" id="PS00108">
    <property type="entry name" value="PROTEIN_KINASE_ST"/>
    <property type="match status" value="1"/>
</dbReference>
<dbReference type="InterPro" id="IPR055231">
    <property type="entry name" value="2AA_helical"/>
</dbReference>
<dbReference type="Gene3D" id="1.25.10.10">
    <property type="entry name" value="Leucine-rich Repeat Variant"/>
    <property type="match status" value="1"/>
</dbReference>
<feature type="compositionally biased region" description="Polar residues" evidence="10">
    <location>
        <begin position="601"/>
        <end position="616"/>
    </location>
</feature>
<dbReference type="Gene3D" id="2.130.10.10">
    <property type="entry name" value="YVTN repeat-like/Quinoprotein amine dehydrogenase"/>
    <property type="match status" value="1"/>
</dbReference>
<dbReference type="GO" id="GO:0006623">
    <property type="term" value="P:protein targeting to vacuole"/>
    <property type="evidence" value="ECO:0007669"/>
    <property type="project" value="TreeGrafter"/>
</dbReference>
<evidence type="ECO:0000256" key="6">
    <source>
        <dbReference type="ARBA" id="ARBA00022741"/>
    </source>
</evidence>
<dbReference type="GO" id="GO:0045324">
    <property type="term" value="P:late endosome to vacuole transport"/>
    <property type="evidence" value="ECO:0007669"/>
    <property type="project" value="InterPro"/>
</dbReference>
<dbReference type="Pfam" id="PF22956">
    <property type="entry name" value="VPS15-like_hel"/>
    <property type="match status" value="1"/>
</dbReference>
<keyword evidence="2" id="KW-0723">Serine/threonine-protein kinase</keyword>
<keyword evidence="5" id="KW-0677">Repeat</keyword>
<evidence type="ECO:0000259" key="11">
    <source>
        <dbReference type="PROSITE" id="PS50011"/>
    </source>
</evidence>
<dbReference type="SUPFAM" id="SSF50978">
    <property type="entry name" value="WD40 repeat-like"/>
    <property type="match status" value="1"/>
</dbReference>
<evidence type="ECO:0000256" key="10">
    <source>
        <dbReference type="SAM" id="MobiDB-lite"/>
    </source>
</evidence>
<dbReference type="GO" id="GO:0005770">
    <property type="term" value="C:late endosome"/>
    <property type="evidence" value="ECO:0007669"/>
    <property type="project" value="TreeGrafter"/>
</dbReference>
<dbReference type="PROSITE" id="PS50082">
    <property type="entry name" value="WD_REPEATS_2"/>
    <property type="match status" value="1"/>
</dbReference>
<evidence type="ECO:0000256" key="5">
    <source>
        <dbReference type="ARBA" id="ARBA00022737"/>
    </source>
</evidence>
<feature type="compositionally biased region" description="Polar residues" evidence="10">
    <location>
        <begin position="746"/>
        <end position="757"/>
    </location>
</feature>
<protein>
    <recommendedName>
        <fullName evidence="1">non-specific serine/threonine protein kinase</fullName>
        <ecNumber evidence="1">2.7.11.1</ecNumber>
    </recommendedName>
</protein>
<dbReference type="SUPFAM" id="SSF48371">
    <property type="entry name" value="ARM repeat"/>
    <property type="match status" value="1"/>
</dbReference>
<dbReference type="InterPro" id="IPR011009">
    <property type="entry name" value="Kinase-like_dom_sf"/>
</dbReference>
<dbReference type="GO" id="GO:0034271">
    <property type="term" value="C:phosphatidylinositol 3-kinase complex, class III, type I"/>
    <property type="evidence" value="ECO:0007669"/>
    <property type="project" value="TreeGrafter"/>
</dbReference>
<dbReference type="EC" id="2.7.11.1" evidence="1"/>
<dbReference type="InterPro" id="IPR045162">
    <property type="entry name" value="Vps15-like"/>
</dbReference>
<dbReference type="Gene3D" id="1.10.510.10">
    <property type="entry name" value="Transferase(Phosphotransferase) domain 1"/>
    <property type="match status" value="1"/>
</dbReference>
<feature type="region of interest" description="Disordered" evidence="10">
    <location>
        <begin position="673"/>
        <end position="712"/>
    </location>
</feature>
<evidence type="ECO:0000256" key="3">
    <source>
        <dbReference type="ARBA" id="ARBA00022574"/>
    </source>
</evidence>
<evidence type="ECO:0000256" key="1">
    <source>
        <dbReference type="ARBA" id="ARBA00012513"/>
    </source>
</evidence>
<accession>A0A0C9VA54</accession>
<feature type="compositionally biased region" description="Polar residues" evidence="10">
    <location>
        <begin position="836"/>
        <end position="846"/>
    </location>
</feature>
<evidence type="ECO:0000313" key="12">
    <source>
        <dbReference type="EMBL" id="KIJ34216.1"/>
    </source>
</evidence>
<feature type="region of interest" description="Disordered" evidence="10">
    <location>
        <begin position="731"/>
        <end position="788"/>
    </location>
</feature>
<dbReference type="SUPFAM" id="SSF56112">
    <property type="entry name" value="Protein kinase-like (PK-like)"/>
    <property type="match status" value="1"/>
</dbReference>
<dbReference type="InterPro" id="IPR011989">
    <property type="entry name" value="ARM-like"/>
</dbReference>
<feature type="compositionally biased region" description="Polar residues" evidence="10">
    <location>
        <begin position="695"/>
        <end position="709"/>
    </location>
</feature>
<dbReference type="Proteomes" id="UP000054279">
    <property type="component" value="Unassembled WGS sequence"/>
</dbReference>
<keyword evidence="6" id="KW-0547">Nucleotide-binding</keyword>
<feature type="repeat" description="WD" evidence="9">
    <location>
        <begin position="928"/>
        <end position="969"/>
    </location>
</feature>
<dbReference type="GO" id="GO:0016236">
    <property type="term" value="P:macroautophagy"/>
    <property type="evidence" value="ECO:0007669"/>
    <property type="project" value="InterPro"/>
</dbReference>
<dbReference type="Pfam" id="PF00400">
    <property type="entry name" value="WD40"/>
    <property type="match status" value="2"/>
</dbReference>
<organism evidence="12 13">
    <name type="scientific">Sphaerobolus stellatus (strain SS14)</name>
    <dbReference type="NCBI Taxonomy" id="990650"/>
    <lineage>
        <taxon>Eukaryota</taxon>
        <taxon>Fungi</taxon>
        <taxon>Dikarya</taxon>
        <taxon>Basidiomycota</taxon>
        <taxon>Agaricomycotina</taxon>
        <taxon>Agaricomycetes</taxon>
        <taxon>Phallomycetidae</taxon>
        <taxon>Geastrales</taxon>
        <taxon>Sphaerobolaceae</taxon>
        <taxon>Sphaerobolus</taxon>
    </lineage>
</organism>
<evidence type="ECO:0000313" key="13">
    <source>
        <dbReference type="Proteomes" id="UP000054279"/>
    </source>
</evidence>
<dbReference type="InterPro" id="IPR016024">
    <property type="entry name" value="ARM-type_fold"/>
</dbReference>
<dbReference type="EMBL" id="KN837202">
    <property type="protein sequence ID" value="KIJ34216.1"/>
    <property type="molecule type" value="Genomic_DNA"/>
</dbReference>
<dbReference type="GO" id="GO:0005524">
    <property type="term" value="F:ATP binding"/>
    <property type="evidence" value="ECO:0007669"/>
    <property type="project" value="UniProtKB-KW"/>
</dbReference>
<sequence length="1199" mass="132538">MDRVLADQRHAGHTKAQRMSELRPFLPSAQISHGDIKSENILVTYLNWMYLTDFASYKPTYLPLDDPADFSFFFDTSGRRTCYIAPERFYTAGSETSKLKAKLDFHERDGKVTETMDVFSLGSVIAELFLEGAAMITLSQLFKYRSGELIIKAHLAAIDDAEIRALILRMVALEPTERPTFDTLLHEYRENVFPEHFYSFLHDYIGSMNELSTAIIFNKPSPLPVSAASEMSGMAETTSLPSDSDHRIEKIWTEYETIEPHFTEQGDNAELDGSRATLKAPVRRRLADIFSVELYIPELQSKLEGSWMAGQQAALEDGIVLIILSLVMDLIHDEAAIVRAAALRTLVQVLMLVKAITPATASIFPEYIFPIIRYLYKAPDVSVRFVLAQCFAYLADTSQRYLEMGQALKAHGTFKVSTTDDYEEPFNEISYDACLQELQSAVQDILVSLLVDNSSVVKRAILHNVSPLCIFLGRQKTNDVLLGHMITYLNDRDWLLRHAFFESIVDVAACVGSRSLDEYIFPLMVQALSDEEETVVARVLASLTNVKVVNENSLLTTLKPPLPRPILEAAITWAMKTEKTSIWKNPSSKNRIVSKPDTPKEANTATRKQGSRSTHPPTDEDESYLEHIAKLARTIASSNVRAKETEPEALAQTTSGVELQKLGVVPQTVFVGGSRASESSRPSSRRTVSDAYSRHSISTLYGNPRTARSGSIDHVNVNEDLRRRLASLNGSSSSLTYLGDRERHGSVTSSNRPSAITSPIHEAPLTPISSDNRPPSPTESVVSSTVDGPANLRLRIHIGSTDNQKVAPTVGSVKTNVSGLLEAPQIPRLDEESLRSGRSSPVSNAGTIRAEHRSLHSARPYSLNFEIRDPGIHDLLEQLYHENSREAMHDFGPKVHEGAIRRRNAPRQSVFSMHNTSRCAEASLIANLTSHTGPINGVAVAPDHMFFLTCSDDKTVKVWDTARPERNVTSKPRQTYTQHHAQVTAVCMPEGFHCFASAGDDGSLHIVRVHITQGSSMPKYSKLQIVREHRVEQTDEYITALTHYNTALPSPGEATRGTVLLEVWDIESSTLVKTFETKDSSDNVPSQQPEVPLAETSATIGQDTQKDPAAAIQALLRLANQPSAIESPNPVPKLADVCAIVVGADFAGLSGMPRQDFGIGGEERATPPGGDGFIITGSEDRRIRLWHLTHIECSVILSR</sequence>
<evidence type="ECO:0000256" key="2">
    <source>
        <dbReference type="ARBA" id="ARBA00022527"/>
    </source>
</evidence>
<evidence type="ECO:0000256" key="7">
    <source>
        <dbReference type="ARBA" id="ARBA00022777"/>
    </source>
</evidence>
<reference evidence="12 13" key="1">
    <citation type="submission" date="2014-06" db="EMBL/GenBank/DDBJ databases">
        <title>Evolutionary Origins and Diversification of the Mycorrhizal Mutualists.</title>
        <authorList>
            <consortium name="DOE Joint Genome Institute"/>
            <consortium name="Mycorrhizal Genomics Consortium"/>
            <person name="Kohler A."/>
            <person name="Kuo A."/>
            <person name="Nagy L.G."/>
            <person name="Floudas D."/>
            <person name="Copeland A."/>
            <person name="Barry K.W."/>
            <person name="Cichocki N."/>
            <person name="Veneault-Fourrey C."/>
            <person name="LaButti K."/>
            <person name="Lindquist E.A."/>
            <person name="Lipzen A."/>
            <person name="Lundell T."/>
            <person name="Morin E."/>
            <person name="Murat C."/>
            <person name="Riley R."/>
            <person name="Ohm R."/>
            <person name="Sun H."/>
            <person name="Tunlid A."/>
            <person name="Henrissat B."/>
            <person name="Grigoriev I.V."/>
            <person name="Hibbett D.S."/>
            <person name="Martin F."/>
        </authorList>
    </citation>
    <scope>NUCLEOTIDE SEQUENCE [LARGE SCALE GENOMIC DNA]</scope>
    <source>
        <strain evidence="12 13">SS14</strain>
    </source>
</reference>
<dbReference type="GO" id="GO:0071561">
    <property type="term" value="C:nucleus-vacuole junction"/>
    <property type="evidence" value="ECO:0007669"/>
    <property type="project" value="TreeGrafter"/>
</dbReference>
<dbReference type="InterPro" id="IPR000719">
    <property type="entry name" value="Prot_kinase_dom"/>
</dbReference>
<keyword evidence="4" id="KW-0808">Transferase</keyword>
<dbReference type="HOGENOM" id="CLU_001696_0_1_1"/>
<dbReference type="GO" id="GO:0034272">
    <property type="term" value="C:phosphatidylinositol 3-kinase complex, class III, type II"/>
    <property type="evidence" value="ECO:0007669"/>
    <property type="project" value="TreeGrafter"/>
</dbReference>
<keyword evidence="13" id="KW-1185">Reference proteome</keyword>
<dbReference type="OrthoDB" id="242910at2759"/>
<keyword evidence="8" id="KW-0067">ATP-binding</keyword>
<proteinExistence type="predicted"/>
<keyword evidence="3 9" id="KW-0853">WD repeat</keyword>
<feature type="domain" description="Protein kinase" evidence="11">
    <location>
        <begin position="1"/>
        <end position="189"/>
    </location>
</feature>
<dbReference type="PANTHER" id="PTHR17583:SF0">
    <property type="entry name" value="PHOSPHOINOSITIDE 3-KINASE REGULATORY SUBUNIT 4"/>
    <property type="match status" value="1"/>
</dbReference>
<dbReference type="PANTHER" id="PTHR17583">
    <property type="entry name" value="PHOSPHOINOSITIDE 3-KINASE REGULATORY SUBUNIT 4"/>
    <property type="match status" value="1"/>
</dbReference>
<evidence type="ECO:0000256" key="9">
    <source>
        <dbReference type="PROSITE-ProRule" id="PRU00221"/>
    </source>
</evidence>
<dbReference type="PROSITE" id="PS50011">
    <property type="entry name" value="PROTEIN_KINASE_DOM"/>
    <property type="match status" value="1"/>
</dbReference>
<feature type="compositionally biased region" description="Low complexity" evidence="10">
    <location>
        <begin position="674"/>
        <end position="686"/>
    </location>
</feature>
<keyword evidence="7" id="KW-0418">Kinase</keyword>
<evidence type="ECO:0000256" key="8">
    <source>
        <dbReference type="ARBA" id="ARBA00022840"/>
    </source>
</evidence>
<dbReference type="InterPro" id="IPR008271">
    <property type="entry name" value="Ser/Thr_kinase_AS"/>
</dbReference>